<evidence type="ECO:0000256" key="4">
    <source>
        <dbReference type="ARBA" id="ARBA00023242"/>
    </source>
</evidence>
<dbReference type="SUPFAM" id="SSF57701">
    <property type="entry name" value="Zn2/Cys6 DNA-binding domain"/>
    <property type="match status" value="1"/>
</dbReference>
<dbReference type="GO" id="GO:0003677">
    <property type="term" value="F:DNA binding"/>
    <property type="evidence" value="ECO:0007669"/>
    <property type="project" value="UniProtKB-KW"/>
</dbReference>
<dbReference type="Gene3D" id="4.10.240.10">
    <property type="entry name" value="Zn(2)-C6 fungal-type DNA-binding domain"/>
    <property type="match status" value="1"/>
</dbReference>
<dbReference type="EMBL" id="KZ826011">
    <property type="protein sequence ID" value="PYH89797.1"/>
    <property type="molecule type" value="Genomic_DNA"/>
</dbReference>
<dbReference type="AlphaFoldDB" id="A0A319D5L4"/>
<dbReference type="Pfam" id="PF00172">
    <property type="entry name" value="Zn_clus"/>
    <property type="match status" value="1"/>
</dbReference>
<dbReference type="PROSITE" id="PS50048">
    <property type="entry name" value="ZN2_CY6_FUNGAL_2"/>
    <property type="match status" value="1"/>
</dbReference>
<feature type="compositionally biased region" description="Low complexity" evidence="5">
    <location>
        <begin position="1"/>
        <end position="11"/>
    </location>
</feature>
<keyword evidence="8" id="KW-1185">Reference proteome</keyword>
<keyword evidence="1" id="KW-0805">Transcription regulation</keyword>
<proteinExistence type="predicted"/>
<keyword evidence="4" id="KW-0539">Nucleus</keyword>
<dbReference type="OrthoDB" id="4356994at2759"/>
<evidence type="ECO:0000256" key="3">
    <source>
        <dbReference type="ARBA" id="ARBA00023163"/>
    </source>
</evidence>
<gene>
    <name evidence="7" type="ORF">BO71DRAFT_294805</name>
</gene>
<sequence>YRTLAPRQAPEPQAPPPPPEGKTKRASTACTECKRRRTRCSAGTTGIPCTECSAHDWVCEVDIEKDRRRKESVKRTECQLEYYKDFLEALLQVIRESDLPATHDLVALIRSGARLDDIRTLV</sequence>
<dbReference type="GO" id="GO:0000981">
    <property type="term" value="F:DNA-binding transcription factor activity, RNA polymerase II-specific"/>
    <property type="evidence" value="ECO:0007669"/>
    <property type="project" value="InterPro"/>
</dbReference>
<dbReference type="STRING" id="1448320.A0A319D5L4"/>
<feature type="region of interest" description="Disordered" evidence="5">
    <location>
        <begin position="1"/>
        <end position="28"/>
    </location>
</feature>
<dbReference type="PANTHER" id="PTHR47256:SF1">
    <property type="entry name" value="ZN(II)2CYS6 TRANSCRIPTION FACTOR (EUROFUNG)"/>
    <property type="match status" value="1"/>
</dbReference>
<dbReference type="GO" id="GO:0008270">
    <property type="term" value="F:zinc ion binding"/>
    <property type="evidence" value="ECO:0007669"/>
    <property type="project" value="InterPro"/>
</dbReference>
<dbReference type="SMART" id="SM00066">
    <property type="entry name" value="GAL4"/>
    <property type="match status" value="1"/>
</dbReference>
<evidence type="ECO:0000313" key="8">
    <source>
        <dbReference type="Proteomes" id="UP000247810"/>
    </source>
</evidence>
<feature type="domain" description="Zn(2)-C6 fungal-type" evidence="6">
    <location>
        <begin position="29"/>
        <end position="61"/>
    </location>
</feature>
<dbReference type="InterPro" id="IPR053187">
    <property type="entry name" value="Notoamide_regulator"/>
</dbReference>
<evidence type="ECO:0000256" key="2">
    <source>
        <dbReference type="ARBA" id="ARBA00023125"/>
    </source>
</evidence>
<evidence type="ECO:0000259" key="6">
    <source>
        <dbReference type="PROSITE" id="PS50048"/>
    </source>
</evidence>
<dbReference type="GO" id="GO:0009893">
    <property type="term" value="P:positive regulation of metabolic process"/>
    <property type="evidence" value="ECO:0007669"/>
    <property type="project" value="UniProtKB-ARBA"/>
</dbReference>
<evidence type="ECO:0000256" key="1">
    <source>
        <dbReference type="ARBA" id="ARBA00023015"/>
    </source>
</evidence>
<keyword evidence="2" id="KW-0238">DNA-binding</keyword>
<name>A0A319D5L4_9EURO</name>
<dbReference type="InterPro" id="IPR036864">
    <property type="entry name" value="Zn2-C6_fun-type_DNA-bd_sf"/>
</dbReference>
<protein>
    <recommendedName>
        <fullName evidence="6">Zn(2)-C6 fungal-type domain-containing protein</fullName>
    </recommendedName>
</protein>
<accession>A0A319D5L4</accession>
<keyword evidence="3" id="KW-0804">Transcription</keyword>
<dbReference type="Proteomes" id="UP000247810">
    <property type="component" value="Unassembled WGS sequence"/>
</dbReference>
<evidence type="ECO:0000256" key="5">
    <source>
        <dbReference type="SAM" id="MobiDB-lite"/>
    </source>
</evidence>
<dbReference type="VEuPathDB" id="FungiDB:BO71DRAFT_294805"/>
<evidence type="ECO:0000313" key="7">
    <source>
        <dbReference type="EMBL" id="PYH89797.1"/>
    </source>
</evidence>
<organism evidence="7 8">
    <name type="scientific">Aspergillus ellipticus CBS 707.79</name>
    <dbReference type="NCBI Taxonomy" id="1448320"/>
    <lineage>
        <taxon>Eukaryota</taxon>
        <taxon>Fungi</taxon>
        <taxon>Dikarya</taxon>
        <taxon>Ascomycota</taxon>
        <taxon>Pezizomycotina</taxon>
        <taxon>Eurotiomycetes</taxon>
        <taxon>Eurotiomycetidae</taxon>
        <taxon>Eurotiales</taxon>
        <taxon>Aspergillaceae</taxon>
        <taxon>Aspergillus</taxon>
        <taxon>Aspergillus subgen. Circumdati</taxon>
    </lineage>
</organism>
<dbReference type="PROSITE" id="PS00463">
    <property type="entry name" value="ZN2_CY6_FUNGAL_1"/>
    <property type="match status" value="1"/>
</dbReference>
<feature type="non-terminal residue" evidence="7">
    <location>
        <position position="122"/>
    </location>
</feature>
<dbReference type="InterPro" id="IPR001138">
    <property type="entry name" value="Zn2Cys6_DnaBD"/>
</dbReference>
<dbReference type="PANTHER" id="PTHR47256">
    <property type="entry name" value="ZN(II)2CYS6 TRANSCRIPTION FACTOR (EUROFUNG)-RELATED"/>
    <property type="match status" value="1"/>
</dbReference>
<feature type="non-terminal residue" evidence="7">
    <location>
        <position position="1"/>
    </location>
</feature>
<reference evidence="7 8" key="1">
    <citation type="submission" date="2018-02" db="EMBL/GenBank/DDBJ databases">
        <title>The genomes of Aspergillus section Nigri reveals drivers in fungal speciation.</title>
        <authorList>
            <consortium name="DOE Joint Genome Institute"/>
            <person name="Vesth T.C."/>
            <person name="Nybo J."/>
            <person name="Theobald S."/>
            <person name="Brandl J."/>
            <person name="Frisvad J.C."/>
            <person name="Nielsen K.F."/>
            <person name="Lyhne E.K."/>
            <person name="Kogle M.E."/>
            <person name="Kuo A."/>
            <person name="Riley R."/>
            <person name="Clum A."/>
            <person name="Nolan M."/>
            <person name="Lipzen A."/>
            <person name="Salamov A."/>
            <person name="Henrissat B."/>
            <person name="Wiebenga A."/>
            <person name="De vries R.P."/>
            <person name="Grigoriev I.V."/>
            <person name="Mortensen U.H."/>
            <person name="Andersen M.R."/>
            <person name="Baker S.E."/>
        </authorList>
    </citation>
    <scope>NUCLEOTIDE SEQUENCE [LARGE SCALE GENOMIC DNA]</scope>
    <source>
        <strain evidence="7 8">CBS 707.79</strain>
    </source>
</reference>